<dbReference type="Proteomes" id="UP000193922">
    <property type="component" value="Unassembled WGS sequence"/>
</dbReference>
<dbReference type="EMBL" id="MCFD01000001">
    <property type="protein sequence ID" value="ORX74375.1"/>
    <property type="molecule type" value="Genomic_DNA"/>
</dbReference>
<dbReference type="AlphaFoldDB" id="A0A1Y1WLX9"/>
<name>A0A1Y1WLX9_9FUNG</name>
<evidence type="ECO:0000313" key="1">
    <source>
        <dbReference type="EMBL" id="ORX74375.1"/>
    </source>
</evidence>
<keyword evidence="2" id="KW-1185">Reference proteome</keyword>
<accession>A0A1Y1WLX9</accession>
<gene>
    <name evidence="1" type="ORF">DL89DRAFT_15165</name>
</gene>
<protein>
    <submittedName>
        <fullName evidence="1">Uncharacterized protein</fullName>
    </submittedName>
</protein>
<organism evidence="1 2">
    <name type="scientific">Linderina pennispora</name>
    <dbReference type="NCBI Taxonomy" id="61395"/>
    <lineage>
        <taxon>Eukaryota</taxon>
        <taxon>Fungi</taxon>
        <taxon>Fungi incertae sedis</taxon>
        <taxon>Zoopagomycota</taxon>
        <taxon>Kickxellomycotina</taxon>
        <taxon>Kickxellomycetes</taxon>
        <taxon>Kickxellales</taxon>
        <taxon>Kickxellaceae</taxon>
        <taxon>Linderina</taxon>
    </lineage>
</organism>
<reference evidence="1 2" key="1">
    <citation type="submission" date="2016-07" db="EMBL/GenBank/DDBJ databases">
        <title>Pervasive Adenine N6-methylation of Active Genes in Fungi.</title>
        <authorList>
            <consortium name="DOE Joint Genome Institute"/>
            <person name="Mondo S.J."/>
            <person name="Dannebaum R.O."/>
            <person name="Kuo R.C."/>
            <person name="Labutti K."/>
            <person name="Haridas S."/>
            <person name="Kuo A."/>
            <person name="Salamov A."/>
            <person name="Ahrendt S.R."/>
            <person name="Lipzen A."/>
            <person name="Sullivan W."/>
            <person name="Andreopoulos W.B."/>
            <person name="Clum A."/>
            <person name="Lindquist E."/>
            <person name="Daum C."/>
            <person name="Ramamoorthy G.K."/>
            <person name="Gryganskyi A."/>
            <person name="Culley D."/>
            <person name="Magnuson J.K."/>
            <person name="James T.Y."/>
            <person name="O'Malley M.A."/>
            <person name="Stajich J.E."/>
            <person name="Spatafora J.W."/>
            <person name="Visel A."/>
            <person name="Grigoriev I.V."/>
        </authorList>
    </citation>
    <scope>NUCLEOTIDE SEQUENCE [LARGE SCALE GENOMIC DNA]</scope>
    <source>
        <strain evidence="1 2">ATCC 12442</strain>
    </source>
</reference>
<proteinExistence type="predicted"/>
<sequence length="202" mass="22482">MRPSDTQRLRSHRNLCQEWPTTACNMYGLYSSAASTPPSVVLKSDISVVLGVCKAVLARDMAGELSISWNCCWSLSDGCWMTCVRERVLTMSTASAAGGRHSGHVFRDGCKLLVCLKRLDSRPRGHGGGKYQSSSARSFPTDPRCHRCRLQHRWPWPNHPLRPKLPQLHEGHCRKFRGCFPSSCCSTGLSRSASCYAHRSTS</sequence>
<evidence type="ECO:0000313" key="2">
    <source>
        <dbReference type="Proteomes" id="UP000193922"/>
    </source>
</evidence>
<dbReference type="RefSeq" id="XP_040747586.1">
    <property type="nucleotide sequence ID" value="XM_040883543.1"/>
</dbReference>
<comment type="caution">
    <text evidence="1">The sequence shown here is derived from an EMBL/GenBank/DDBJ whole genome shotgun (WGS) entry which is preliminary data.</text>
</comment>
<dbReference type="GeneID" id="63800191"/>